<gene>
    <name evidence="3" type="ORF">JCM9140_494</name>
</gene>
<dbReference type="InterPro" id="IPR050563">
    <property type="entry name" value="4-hydroxybenzoyl-CoA_TE"/>
</dbReference>
<protein>
    <submittedName>
        <fullName evidence="3">4-hydroxybenzoyl-CoA thioesterase family active site</fullName>
    </submittedName>
</protein>
<dbReference type="CDD" id="cd00586">
    <property type="entry name" value="4HBT"/>
    <property type="match status" value="1"/>
</dbReference>
<dbReference type="InterPro" id="IPR006684">
    <property type="entry name" value="YbgC/YbaW"/>
</dbReference>
<dbReference type="GO" id="GO:0047617">
    <property type="term" value="F:fatty acyl-CoA hydrolase activity"/>
    <property type="evidence" value="ECO:0007669"/>
    <property type="project" value="TreeGrafter"/>
</dbReference>
<dbReference type="RefSeq" id="WP_173585929.1">
    <property type="nucleotide sequence ID" value="NZ_BAUT01000002.1"/>
</dbReference>
<dbReference type="Pfam" id="PF13279">
    <property type="entry name" value="4HBT_2"/>
    <property type="match status" value="1"/>
</dbReference>
<dbReference type="STRING" id="1236970.JCM9140_494"/>
<comment type="similarity">
    <text evidence="1">Belongs to the 4-hydroxybenzoyl-CoA thioesterase family.</text>
</comment>
<proteinExistence type="inferred from homology"/>
<dbReference type="PIRSF" id="PIRSF003230">
    <property type="entry name" value="YbgC"/>
    <property type="match status" value="1"/>
</dbReference>
<evidence type="ECO:0000256" key="1">
    <source>
        <dbReference type="ARBA" id="ARBA00005953"/>
    </source>
</evidence>
<dbReference type="AlphaFoldDB" id="W4PXI1"/>
<accession>W4PXI1</accession>
<evidence type="ECO:0000313" key="4">
    <source>
        <dbReference type="Proteomes" id="UP000018890"/>
    </source>
</evidence>
<dbReference type="EMBL" id="BAUT01000002">
    <property type="protein sequence ID" value="GAE24556.1"/>
    <property type="molecule type" value="Genomic_DNA"/>
</dbReference>
<keyword evidence="4" id="KW-1185">Reference proteome</keyword>
<dbReference type="InterPro" id="IPR029069">
    <property type="entry name" value="HotDog_dom_sf"/>
</dbReference>
<dbReference type="Gene3D" id="3.10.129.10">
    <property type="entry name" value="Hotdog Thioesterase"/>
    <property type="match status" value="1"/>
</dbReference>
<sequence length="133" mass="15435">MRTIEYTFEVKWGDTDAAAIVFYPNFYKWMNEASHHYFAEIGYKPSKLFEEEKVGMPLLEATCQFKTPLLFEDIVTVYSTISEVRNKVIMMEHVFKREETVVATGKEVRAWTSFEGTPKAIPVPEKLREKALG</sequence>
<dbReference type="PANTHER" id="PTHR31793">
    <property type="entry name" value="4-HYDROXYBENZOYL-COA THIOESTERASE FAMILY MEMBER"/>
    <property type="match status" value="1"/>
</dbReference>
<comment type="caution">
    <text evidence="3">The sequence shown here is derived from an EMBL/GenBank/DDBJ whole genome shotgun (WGS) entry which is preliminary data.</text>
</comment>
<evidence type="ECO:0000313" key="3">
    <source>
        <dbReference type="EMBL" id="GAE24556.1"/>
    </source>
</evidence>
<dbReference type="PANTHER" id="PTHR31793:SF27">
    <property type="entry name" value="NOVEL THIOESTERASE SUPERFAMILY DOMAIN AND SAPOSIN A-TYPE DOMAIN CONTAINING PROTEIN (0610012H03RIK)"/>
    <property type="match status" value="1"/>
</dbReference>
<dbReference type="SUPFAM" id="SSF54637">
    <property type="entry name" value="Thioesterase/thiol ester dehydrase-isomerase"/>
    <property type="match status" value="1"/>
</dbReference>
<dbReference type="Proteomes" id="UP000018890">
    <property type="component" value="Unassembled WGS sequence"/>
</dbReference>
<name>W4PXI1_9BACI</name>
<evidence type="ECO:0000256" key="2">
    <source>
        <dbReference type="ARBA" id="ARBA00022801"/>
    </source>
</evidence>
<organism evidence="3 4">
    <name type="scientific">Halalkalibacter wakoensis JCM 9140</name>
    <dbReference type="NCBI Taxonomy" id="1236970"/>
    <lineage>
        <taxon>Bacteria</taxon>
        <taxon>Bacillati</taxon>
        <taxon>Bacillota</taxon>
        <taxon>Bacilli</taxon>
        <taxon>Bacillales</taxon>
        <taxon>Bacillaceae</taxon>
        <taxon>Halalkalibacter</taxon>
    </lineage>
</organism>
<keyword evidence="2" id="KW-0378">Hydrolase</keyword>
<reference evidence="3" key="1">
    <citation type="journal article" date="2014" name="Genome Announc.">
        <title>Draft Genome Sequences of Three Alkaliphilic Bacillus Strains, Bacillus wakoensis JCM 9140T, Bacillus akibai JCM 9157T, and Bacillus hemicellulosilyticus JCM 9152T.</title>
        <authorList>
            <person name="Yuki M."/>
            <person name="Oshima K."/>
            <person name="Suda W."/>
            <person name="Oshida Y."/>
            <person name="Kitamura K."/>
            <person name="Iida T."/>
            <person name="Hattori M."/>
            <person name="Ohkuma M."/>
        </authorList>
    </citation>
    <scope>NUCLEOTIDE SEQUENCE [LARGE SCALE GENOMIC DNA]</scope>
    <source>
        <strain evidence="3">JCM 9140</strain>
    </source>
</reference>